<evidence type="ECO:0000256" key="5">
    <source>
        <dbReference type="ARBA" id="ARBA00022917"/>
    </source>
</evidence>
<dbReference type="PANTHER" id="PTHR23253">
    <property type="entry name" value="EUKARYOTIC TRANSLATION INITIATION FACTOR 4 GAMMA"/>
    <property type="match status" value="1"/>
</dbReference>
<dbReference type="Gene3D" id="3.30.565.10">
    <property type="entry name" value="Histidine kinase-like ATPase, C-terminal domain"/>
    <property type="match status" value="1"/>
</dbReference>
<dbReference type="SUPFAM" id="SSF69012">
    <property type="entry name" value="alpha-ketoacid dehydrogenase kinase, N-terminal domain"/>
    <property type="match status" value="1"/>
</dbReference>
<keyword evidence="9" id="KW-0418">Kinase</keyword>
<dbReference type="GO" id="GO:0005739">
    <property type="term" value="C:mitochondrion"/>
    <property type="evidence" value="ECO:0007669"/>
    <property type="project" value="UniProtKB-SubCell"/>
</dbReference>
<reference evidence="9 10" key="1">
    <citation type="submission" date="2016-02" db="EMBL/GenBank/DDBJ databases">
        <title>Genome analysis of coral dinoflagellate symbionts highlights evolutionary adaptations to a symbiotic lifestyle.</title>
        <authorList>
            <person name="Aranda M."/>
            <person name="Li Y."/>
            <person name="Liew Y.J."/>
            <person name="Baumgarten S."/>
            <person name="Simakov O."/>
            <person name="Wilson M."/>
            <person name="Piel J."/>
            <person name="Ashoor H."/>
            <person name="Bougouffa S."/>
            <person name="Bajic V.B."/>
            <person name="Ryu T."/>
            <person name="Ravasi T."/>
            <person name="Bayer T."/>
            <person name="Micklem G."/>
            <person name="Kim H."/>
            <person name="Bhak J."/>
            <person name="Lajeunesse T.C."/>
            <person name="Voolstra C.R."/>
        </authorList>
    </citation>
    <scope>NUCLEOTIDE SEQUENCE [LARGE SCALE GENOMIC DNA]</scope>
    <source>
        <strain evidence="9 10">CCMP2467</strain>
    </source>
</reference>
<organism evidence="9 10">
    <name type="scientific">Symbiodinium microadriaticum</name>
    <name type="common">Dinoflagellate</name>
    <name type="synonym">Zooxanthella microadriatica</name>
    <dbReference type="NCBI Taxonomy" id="2951"/>
    <lineage>
        <taxon>Eukaryota</taxon>
        <taxon>Sar</taxon>
        <taxon>Alveolata</taxon>
        <taxon>Dinophyceae</taxon>
        <taxon>Suessiales</taxon>
        <taxon>Symbiodiniaceae</taxon>
        <taxon>Symbiodinium</taxon>
    </lineage>
</organism>
<proteinExistence type="inferred from homology"/>
<dbReference type="InterPro" id="IPR036784">
    <property type="entry name" value="AK/P_DHK_N_sf"/>
</dbReference>
<protein>
    <submittedName>
        <fullName evidence="9">[Pyruvate dehydrogenase (Acetyl-transferring)] kinase, mitochondrial</fullName>
    </submittedName>
</protein>
<comment type="subcellular location">
    <subcellularLocation>
        <location evidence="1">Mitochondrion</location>
    </subcellularLocation>
</comment>
<keyword evidence="9" id="KW-0808">Transferase</keyword>
<dbReference type="SMART" id="SM00543">
    <property type="entry name" value="MIF4G"/>
    <property type="match status" value="1"/>
</dbReference>
<name>A0A1Q9C396_SYMMI</name>
<sequence>MHAAGRSAFAQALSELCAATASGPSAGQIGAARATRARKGEPNCFAALEHSHVESGPRREAAGMKEGMGAIGSVNVASSDDIATFAAMQPHPRSVEYLTTTVDPRQIAEFLHLEMPIRYAERIRVLEQVPRWRTIPDLVDVHDIHVESFKSFRVSELDDFSEVTHQALLREQTTVEKLAKSVHQLRDDAGDGITDDSVSQFLDDFLLNRIGCQVLLGHYLACRAGQRNGIIDTRCDTRRVCRAAAEAVLDMCWECTGRRPSVFVNAHSACGGKGTDDGQVPRFPYMPHVLKYIVSELLKNSCRATTDMLSAHDLQSDDFPINVIICADEDHVTICVTDQAGGIPREANPWSYLYTTAEDGAYGGTKKLAGHGVGLPLSRLYARYLHGSLDLDADYKYDYANLLDETLDIPIQSSHDASHCSLEASRKRYGTLLQETAYQSKTMWRAATRYYAPERWEAWGTLYETMSHLECFAAFRSCFPGGIQEEALTVVPVCWAFQEEVKKVFRLDAHMTQAAAQLGMQILSSEDDLRRLRHPCYDTAHVTTFESHDILRRQAIYPASNLFGDHAGGAAAGLVPFWIPRWTAPVSHTFDVCNRTDLLKWYDSFERPRLPSQLPAEWQRWVVNLGAGDGSCGQDVVRQDNLARGLFGMSDPTNCLLREGFGGLVFEGDNRRLHDLQSLVDNRTDVELHFGFVDPGIATQRILEYQAHYGPSSPQWLKVDVDNCDCCFVEDVLKAGIRPLLIHVEVHPLVPPPFVYRPVFFDPSIGDSMLSLSVLEGRPGHMLHCSLSAFEELLDDYGYHLASAYQVVDDDNDNDNSNDDTGEVDERKVYQMFQDPSAERESDSAFAELLYVNLASQVDITMLKQRLRATDRYVFLECGGELRWTEPLRTFSVYFHYHDATFALRDIVEPPLWMAKQSLQDVWYGLFYCHPLRAWDPLEVLYKQTFLYDYRRWADLEVPAEERLLRLKQYLTAWHVPESQYVLRLDNSMEVSASQLALRREAGQEFRANCRWPQREADVAGCQSQAHAAGKSGSAPSLLSDVVDLSQRLSRLYLDDPSDSSAEVLQKSGWVRAEPTDPEQRACAAAGRRARLRLDWLLHVDSDELFGAYSQGSSVKSPAEPSFHRFCTFLCAKVMLPEEAAAAARKSVRRSKIAFPELTSPASVQQVLARHAKLAARWRSDTSTFSALNLEVADVKPSLQSPLFTLLLKSSFKPSEKPQVPDAKPTVEPEQDEQAQQKAWLATRQKLLSFRKLVEDSVPPEMVGLGTKLMIVPSMDPLKRQQSEPCPPTFTEKSMPKRQTSTREPRSRGGSRSGMSPAMALPTPSANAYRVGTTPQSDIESLKRKVQSLLNKVCPENLATIVGQIAAVQVEGQEQLEAIIELIFRKAVTEPHYCETYADLVFSLKSVYPDFPSPDGGKPVTFRSLVLNICQNEFEELLASSDLTEEEKSNCDAEEKAHLIKQKKHRMCANMKFIGHLFLRQLLSTKVVGSVICELVGFDDDKTTPEEHALECACELLLTAGYTMESLPAGEVALRLACDRLKDLKVRKTPEGKNAYSKRMQFMIQDVLETRAAGWSKKVFKASAKTKEELRESSEKASGKDTVAEHVVTGKRPVYLGSR</sequence>
<keyword evidence="6" id="KW-0496">Mitochondrion</keyword>
<comment type="similarity">
    <text evidence="2">Belongs to the eukaryotic initiation factor 4G family.</text>
</comment>
<keyword evidence="5" id="KW-0648">Protein biosynthesis</keyword>
<dbReference type="PANTHER" id="PTHR23253:SF9">
    <property type="entry name" value="EUKARYOTIC TRANSLATION INITIATION FACTOR 4 GAMMA 2"/>
    <property type="match status" value="1"/>
</dbReference>
<accession>A0A1Q9C396</accession>
<dbReference type="SUPFAM" id="SSF48371">
    <property type="entry name" value="ARM repeat"/>
    <property type="match status" value="1"/>
</dbReference>
<dbReference type="GO" id="GO:0016281">
    <property type="term" value="C:eukaryotic translation initiation factor 4F complex"/>
    <property type="evidence" value="ECO:0007669"/>
    <property type="project" value="TreeGrafter"/>
</dbReference>
<evidence type="ECO:0000256" key="7">
    <source>
        <dbReference type="SAM" id="MobiDB-lite"/>
    </source>
</evidence>
<evidence type="ECO:0000256" key="3">
    <source>
        <dbReference type="ARBA" id="ARBA00006155"/>
    </source>
</evidence>
<evidence type="ECO:0000256" key="2">
    <source>
        <dbReference type="ARBA" id="ARBA00005775"/>
    </source>
</evidence>
<dbReference type="InterPro" id="IPR036890">
    <property type="entry name" value="HATPase_C_sf"/>
</dbReference>
<keyword evidence="4" id="KW-0396">Initiation factor</keyword>
<evidence type="ECO:0000313" key="9">
    <source>
        <dbReference type="EMBL" id="OLP77375.1"/>
    </source>
</evidence>
<dbReference type="Pfam" id="PF10436">
    <property type="entry name" value="BCDHK_Adom3"/>
    <property type="match status" value="1"/>
</dbReference>
<comment type="caution">
    <text evidence="9">The sequence shown here is derived from an EMBL/GenBank/DDBJ whole genome shotgun (WGS) entry which is preliminary data.</text>
</comment>
<keyword evidence="9" id="KW-0670">Pyruvate</keyword>
<dbReference type="Gene3D" id="1.25.40.180">
    <property type="match status" value="1"/>
</dbReference>
<evidence type="ECO:0000313" key="10">
    <source>
        <dbReference type="Proteomes" id="UP000186817"/>
    </source>
</evidence>
<evidence type="ECO:0000259" key="8">
    <source>
        <dbReference type="SMART" id="SM00543"/>
    </source>
</evidence>
<dbReference type="InterPro" id="IPR003890">
    <property type="entry name" value="MIF4G-like_typ-3"/>
</dbReference>
<dbReference type="Pfam" id="PF02518">
    <property type="entry name" value="HATPase_c"/>
    <property type="match status" value="1"/>
</dbReference>
<dbReference type="InterPro" id="IPR003594">
    <property type="entry name" value="HATPase_dom"/>
</dbReference>
<dbReference type="OrthoDB" id="514777at2759"/>
<dbReference type="SUPFAM" id="SSF55874">
    <property type="entry name" value="ATPase domain of HSP90 chaperone/DNA topoisomerase II/histidine kinase"/>
    <property type="match status" value="1"/>
</dbReference>
<comment type="similarity">
    <text evidence="3">Belongs to the PDK/BCKDK protein kinase family.</text>
</comment>
<dbReference type="InterPro" id="IPR016024">
    <property type="entry name" value="ARM-type_fold"/>
</dbReference>
<dbReference type="InterPro" id="IPR018955">
    <property type="entry name" value="BCDHK/PDK_N"/>
</dbReference>
<gene>
    <name evidence="9" type="primary">PDK</name>
    <name evidence="9" type="ORF">AK812_SmicGene42571</name>
</gene>
<feature type="domain" description="MIF4G" evidence="8">
    <location>
        <begin position="1343"/>
        <end position="1574"/>
    </location>
</feature>
<dbReference type="Proteomes" id="UP000186817">
    <property type="component" value="Unassembled WGS sequence"/>
</dbReference>
<feature type="region of interest" description="Disordered" evidence="7">
    <location>
        <begin position="1214"/>
        <end position="1238"/>
    </location>
</feature>
<evidence type="ECO:0000256" key="1">
    <source>
        <dbReference type="ARBA" id="ARBA00004173"/>
    </source>
</evidence>
<dbReference type="Pfam" id="PF02854">
    <property type="entry name" value="MIF4G"/>
    <property type="match status" value="1"/>
</dbReference>
<feature type="region of interest" description="Disordered" evidence="7">
    <location>
        <begin position="1275"/>
        <end position="1332"/>
    </location>
</feature>
<evidence type="ECO:0000256" key="6">
    <source>
        <dbReference type="ARBA" id="ARBA00023128"/>
    </source>
</evidence>
<dbReference type="EMBL" id="LSRX01001780">
    <property type="protein sequence ID" value="OLP77375.1"/>
    <property type="molecule type" value="Genomic_DNA"/>
</dbReference>
<dbReference type="GO" id="GO:0003729">
    <property type="term" value="F:mRNA binding"/>
    <property type="evidence" value="ECO:0007669"/>
    <property type="project" value="TreeGrafter"/>
</dbReference>
<keyword evidence="10" id="KW-1185">Reference proteome</keyword>
<dbReference type="GO" id="GO:0003743">
    <property type="term" value="F:translation initiation factor activity"/>
    <property type="evidence" value="ECO:0007669"/>
    <property type="project" value="UniProtKB-KW"/>
</dbReference>
<evidence type="ECO:0000256" key="4">
    <source>
        <dbReference type="ARBA" id="ARBA00022540"/>
    </source>
</evidence>
<dbReference type="GO" id="GO:0016301">
    <property type="term" value="F:kinase activity"/>
    <property type="evidence" value="ECO:0007669"/>
    <property type="project" value="UniProtKB-KW"/>
</dbReference>
<dbReference type="Gene3D" id="1.20.140.20">
    <property type="entry name" value="Alpha-ketoacid/pyruvate dehydrogenase kinase, N-terminal domain"/>
    <property type="match status" value="1"/>
</dbReference>